<feature type="transmembrane region" description="Helical" evidence="3">
    <location>
        <begin position="271"/>
        <end position="289"/>
    </location>
</feature>
<dbReference type="Proteomes" id="UP000663877">
    <property type="component" value="Unassembled WGS sequence"/>
</dbReference>
<gene>
    <name evidence="4" type="ORF">BJG266_LOCUS40628</name>
    <name evidence="5" type="ORF">QVE165_LOCUS57503</name>
</gene>
<dbReference type="InterPro" id="IPR036291">
    <property type="entry name" value="NAD(P)-bd_dom_sf"/>
</dbReference>
<organism evidence="5 6">
    <name type="scientific">Adineta steineri</name>
    <dbReference type="NCBI Taxonomy" id="433720"/>
    <lineage>
        <taxon>Eukaryota</taxon>
        <taxon>Metazoa</taxon>
        <taxon>Spiralia</taxon>
        <taxon>Gnathifera</taxon>
        <taxon>Rotifera</taxon>
        <taxon>Eurotatoria</taxon>
        <taxon>Bdelloidea</taxon>
        <taxon>Adinetida</taxon>
        <taxon>Adinetidae</taxon>
        <taxon>Adineta</taxon>
    </lineage>
</organism>
<feature type="transmembrane region" description="Helical" evidence="3">
    <location>
        <begin position="130"/>
        <end position="148"/>
    </location>
</feature>
<dbReference type="InterPro" id="IPR002347">
    <property type="entry name" value="SDR_fam"/>
</dbReference>
<keyword evidence="3" id="KW-0812">Transmembrane</keyword>
<name>A0A816DD45_9BILA</name>
<feature type="transmembrane region" description="Helical" evidence="3">
    <location>
        <begin position="160"/>
        <end position="177"/>
    </location>
</feature>
<feature type="non-terminal residue" evidence="5">
    <location>
        <position position="1"/>
    </location>
</feature>
<feature type="transmembrane region" description="Helical" evidence="3">
    <location>
        <begin position="94"/>
        <end position="115"/>
    </location>
</feature>
<evidence type="ECO:0000313" key="4">
    <source>
        <dbReference type="EMBL" id="CAF1454575.1"/>
    </source>
</evidence>
<dbReference type="Proteomes" id="UP000663832">
    <property type="component" value="Unassembled WGS sequence"/>
</dbReference>
<reference evidence="5" key="1">
    <citation type="submission" date="2021-02" db="EMBL/GenBank/DDBJ databases">
        <authorList>
            <person name="Nowell W R."/>
        </authorList>
    </citation>
    <scope>NUCLEOTIDE SEQUENCE</scope>
</reference>
<dbReference type="EMBL" id="CAJNOI010002042">
    <property type="protein sequence ID" value="CAF1454575.1"/>
    <property type="molecule type" value="Genomic_DNA"/>
</dbReference>
<evidence type="ECO:0000313" key="6">
    <source>
        <dbReference type="Proteomes" id="UP000663832"/>
    </source>
</evidence>
<keyword evidence="3" id="KW-0472">Membrane</keyword>
<dbReference type="OrthoDB" id="10032866at2759"/>
<feature type="transmembrane region" description="Helical" evidence="3">
    <location>
        <begin position="12"/>
        <end position="32"/>
    </location>
</feature>
<dbReference type="GO" id="GO:0016491">
    <property type="term" value="F:oxidoreductase activity"/>
    <property type="evidence" value="ECO:0007669"/>
    <property type="project" value="UniProtKB-KW"/>
</dbReference>
<dbReference type="SUPFAM" id="SSF51735">
    <property type="entry name" value="NAD(P)-binding Rossmann-fold domains"/>
    <property type="match status" value="1"/>
</dbReference>
<dbReference type="Pfam" id="PF00106">
    <property type="entry name" value="adh_short"/>
    <property type="match status" value="1"/>
</dbReference>
<keyword evidence="3" id="KW-1133">Transmembrane helix</keyword>
<feature type="transmembrane region" description="Helical" evidence="3">
    <location>
        <begin position="52"/>
        <end position="74"/>
    </location>
</feature>
<sequence>MRLHRTYPIWLHLLHILYHGIFTLFQIIGFITSFNSPAKFENQGPGWRFRYVTTWILVTLALYMLAAFIFDIILILKGINNSLVKQLKIHLDRFFCLMFSICVGLGFFFHLLFFISCKNNHHCPKYTEPLWFLHLTLFWYGFAEYFFVPHNTKRDIKTTPILIFIFCFMYFINYWLFVLQTHGHHPYGNPWPAWQWLIYFCFPLTMLVLRLLSIIRDRLFYKRGLRSYCIYPPKELSMNSWLGWHPNYSQIDESFSVPFISHSIWLFVRSSYIFVILYIFGICFLTRWFSRGRQFDAFQATDVRGKTYLITGSASGIGKQTAIELAKRGAKVVLFARPSNLQQTINDVKKVAQDAKLISGYPLDLADLLS</sequence>
<evidence type="ECO:0000256" key="2">
    <source>
        <dbReference type="ARBA" id="ARBA00023002"/>
    </source>
</evidence>
<evidence type="ECO:0000256" key="1">
    <source>
        <dbReference type="ARBA" id="ARBA00006484"/>
    </source>
</evidence>
<dbReference type="PANTHER" id="PTHR44196:SF1">
    <property type="entry name" value="DEHYDROGENASE_REDUCTASE SDR FAMILY MEMBER 7B"/>
    <property type="match status" value="1"/>
</dbReference>
<keyword evidence="6" id="KW-1185">Reference proteome</keyword>
<dbReference type="PANTHER" id="PTHR44196">
    <property type="entry name" value="DEHYDROGENASE/REDUCTASE SDR FAMILY MEMBER 7B"/>
    <property type="match status" value="1"/>
</dbReference>
<proteinExistence type="inferred from homology"/>
<dbReference type="GO" id="GO:0016020">
    <property type="term" value="C:membrane"/>
    <property type="evidence" value="ECO:0007669"/>
    <property type="project" value="TreeGrafter"/>
</dbReference>
<protein>
    <submittedName>
        <fullName evidence="5">Uncharacterized protein</fullName>
    </submittedName>
</protein>
<comment type="caution">
    <text evidence="5">The sequence shown here is derived from an EMBL/GenBank/DDBJ whole genome shotgun (WGS) entry which is preliminary data.</text>
</comment>
<keyword evidence="2" id="KW-0560">Oxidoreductase</keyword>
<evidence type="ECO:0000256" key="3">
    <source>
        <dbReference type="SAM" id="Phobius"/>
    </source>
</evidence>
<accession>A0A816DD45</accession>
<dbReference type="EMBL" id="CAJNOM010002366">
    <property type="protein sequence ID" value="CAF1631495.1"/>
    <property type="molecule type" value="Genomic_DNA"/>
</dbReference>
<dbReference type="Gene3D" id="3.40.50.720">
    <property type="entry name" value="NAD(P)-binding Rossmann-like Domain"/>
    <property type="match status" value="1"/>
</dbReference>
<dbReference type="AlphaFoldDB" id="A0A816DD45"/>
<evidence type="ECO:0000313" key="5">
    <source>
        <dbReference type="EMBL" id="CAF1631495.1"/>
    </source>
</evidence>
<comment type="similarity">
    <text evidence="1">Belongs to the short-chain dehydrogenases/reductases (SDR) family.</text>
</comment>
<feature type="transmembrane region" description="Helical" evidence="3">
    <location>
        <begin position="197"/>
        <end position="215"/>
    </location>
</feature>